<dbReference type="EC" id="2.7.13.3" evidence="2"/>
<dbReference type="Gene3D" id="3.30.565.10">
    <property type="entry name" value="Histidine kinase-like ATPase, C-terminal domain"/>
    <property type="match status" value="1"/>
</dbReference>
<evidence type="ECO:0000313" key="6">
    <source>
        <dbReference type="Proteomes" id="UP000190102"/>
    </source>
</evidence>
<gene>
    <name evidence="5" type="ORF">SAMN02745119_02899</name>
</gene>
<evidence type="ECO:0000256" key="3">
    <source>
        <dbReference type="SAM" id="Coils"/>
    </source>
</evidence>
<dbReference type="InterPro" id="IPR052023">
    <property type="entry name" value="Histidine_kinase_KdpD"/>
</dbReference>
<dbReference type="Gene3D" id="1.10.287.130">
    <property type="match status" value="1"/>
</dbReference>
<dbReference type="PANTHER" id="PTHR45569">
    <property type="entry name" value="SENSOR PROTEIN KDPD"/>
    <property type="match status" value="1"/>
</dbReference>
<name>A0A1T4RJK1_9BACT</name>
<dbReference type="InterPro" id="IPR029016">
    <property type="entry name" value="GAF-like_dom_sf"/>
</dbReference>
<dbReference type="SUPFAM" id="SSF47384">
    <property type="entry name" value="Homodimeric domain of signal transducing histidine kinase"/>
    <property type="match status" value="1"/>
</dbReference>
<dbReference type="PROSITE" id="PS50109">
    <property type="entry name" value="HIS_KIN"/>
    <property type="match status" value="1"/>
</dbReference>
<dbReference type="SUPFAM" id="SSF55781">
    <property type="entry name" value="GAF domain-like"/>
    <property type="match status" value="1"/>
</dbReference>
<keyword evidence="3" id="KW-0175">Coiled coil</keyword>
<dbReference type="SMART" id="SM00065">
    <property type="entry name" value="GAF"/>
    <property type="match status" value="1"/>
</dbReference>
<reference evidence="6" key="1">
    <citation type="submission" date="2017-02" db="EMBL/GenBank/DDBJ databases">
        <authorList>
            <person name="Varghese N."/>
            <person name="Submissions S."/>
        </authorList>
    </citation>
    <scope>NUCLEOTIDE SEQUENCE [LARGE SCALE GENOMIC DNA]</scope>
    <source>
        <strain evidence="6">ATCC BAA-34</strain>
    </source>
</reference>
<dbReference type="InterPro" id="IPR003594">
    <property type="entry name" value="HATPase_dom"/>
</dbReference>
<keyword evidence="5" id="KW-0808">Transferase</keyword>
<dbReference type="Pfam" id="PF02518">
    <property type="entry name" value="HATPase_c"/>
    <property type="match status" value="1"/>
</dbReference>
<dbReference type="OrthoDB" id="5428380at2"/>
<dbReference type="Proteomes" id="UP000190102">
    <property type="component" value="Unassembled WGS sequence"/>
</dbReference>
<keyword evidence="6" id="KW-1185">Reference proteome</keyword>
<evidence type="ECO:0000259" key="4">
    <source>
        <dbReference type="PROSITE" id="PS50109"/>
    </source>
</evidence>
<dbReference type="SUPFAM" id="SSF55874">
    <property type="entry name" value="ATPase domain of HSP90 chaperone/DNA topoisomerase II/histidine kinase"/>
    <property type="match status" value="1"/>
</dbReference>
<dbReference type="STRING" id="115783.SAMN02745119_02899"/>
<dbReference type="InterPro" id="IPR036097">
    <property type="entry name" value="HisK_dim/P_sf"/>
</dbReference>
<dbReference type="EMBL" id="FUWR01000021">
    <property type="protein sequence ID" value="SKA15841.1"/>
    <property type="molecule type" value="Genomic_DNA"/>
</dbReference>
<dbReference type="Gene3D" id="3.30.450.40">
    <property type="match status" value="1"/>
</dbReference>
<dbReference type="InterPro" id="IPR003018">
    <property type="entry name" value="GAF"/>
</dbReference>
<keyword evidence="5" id="KW-0418">Kinase</keyword>
<dbReference type="AlphaFoldDB" id="A0A1T4RJK1"/>
<evidence type="ECO:0000256" key="1">
    <source>
        <dbReference type="ARBA" id="ARBA00000085"/>
    </source>
</evidence>
<dbReference type="InterPro" id="IPR005467">
    <property type="entry name" value="His_kinase_dom"/>
</dbReference>
<dbReference type="CDD" id="cd00082">
    <property type="entry name" value="HisKA"/>
    <property type="match status" value="1"/>
</dbReference>
<accession>A0A1T4RJK1</accession>
<dbReference type="PANTHER" id="PTHR45569:SF1">
    <property type="entry name" value="SENSOR PROTEIN KDPD"/>
    <property type="match status" value="1"/>
</dbReference>
<dbReference type="SMART" id="SM00388">
    <property type="entry name" value="HisKA"/>
    <property type="match status" value="1"/>
</dbReference>
<protein>
    <recommendedName>
        <fullName evidence="2">histidine kinase</fullName>
        <ecNumber evidence="2">2.7.13.3</ecNumber>
    </recommendedName>
</protein>
<dbReference type="InterPro" id="IPR003661">
    <property type="entry name" value="HisK_dim/P_dom"/>
</dbReference>
<dbReference type="GO" id="GO:0000155">
    <property type="term" value="F:phosphorelay sensor kinase activity"/>
    <property type="evidence" value="ECO:0007669"/>
    <property type="project" value="InterPro"/>
</dbReference>
<comment type="catalytic activity">
    <reaction evidence="1">
        <text>ATP + protein L-histidine = ADP + protein N-phospho-L-histidine.</text>
        <dbReference type="EC" id="2.7.13.3"/>
    </reaction>
</comment>
<dbReference type="Pfam" id="PF13185">
    <property type="entry name" value="GAF_2"/>
    <property type="match status" value="1"/>
</dbReference>
<dbReference type="InterPro" id="IPR036890">
    <property type="entry name" value="HATPase_C_sf"/>
</dbReference>
<proteinExistence type="predicted"/>
<evidence type="ECO:0000313" key="5">
    <source>
        <dbReference type="EMBL" id="SKA15841.1"/>
    </source>
</evidence>
<evidence type="ECO:0000256" key="2">
    <source>
        <dbReference type="ARBA" id="ARBA00012438"/>
    </source>
</evidence>
<feature type="coiled-coil region" evidence="3">
    <location>
        <begin position="297"/>
        <end position="327"/>
    </location>
</feature>
<dbReference type="RefSeq" id="WP_078791118.1">
    <property type="nucleotide sequence ID" value="NZ_FUWR01000021.1"/>
</dbReference>
<dbReference type="GO" id="GO:0005886">
    <property type="term" value="C:plasma membrane"/>
    <property type="evidence" value="ECO:0007669"/>
    <property type="project" value="TreeGrafter"/>
</dbReference>
<organism evidence="5 6">
    <name type="scientific">Trichlorobacter thiogenes</name>
    <dbReference type="NCBI Taxonomy" id="115783"/>
    <lineage>
        <taxon>Bacteria</taxon>
        <taxon>Pseudomonadati</taxon>
        <taxon>Thermodesulfobacteriota</taxon>
        <taxon>Desulfuromonadia</taxon>
        <taxon>Geobacterales</taxon>
        <taxon>Geobacteraceae</taxon>
        <taxon>Trichlorobacter</taxon>
    </lineage>
</organism>
<dbReference type="Pfam" id="PF00512">
    <property type="entry name" value="HisKA"/>
    <property type="match status" value="1"/>
</dbReference>
<feature type="domain" description="Histidine kinase" evidence="4">
    <location>
        <begin position="336"/>
        <end position="542"/>
    </location>
</feature>
<sequence length="553" mass="62827">MEIAAITDWECCWDRDSIAMGDCPNIGEGDEDLLSSRSRRILEKCCECENFKRDMVRFRDSGHPLAPVFSILHADYRRQKTQIQSLANFLDTKTLEVRFLHELGSVLQSSVDLDEVLSVALTAITAGKGVGMNRAFLLLADKERHILKGHLAIGPRSAEEAGRTWQEIESGDQDLQGLSQLFLKDKLTAERNKFHDILERLIVPLDDEQHIISRALEERKPILVTDAFHRQDLDIDFARLLGVDTFLVLPLITRNRRVGAIIADNFITHRTITEQDMRSIETFTFPVAFAIERASLYERVQEEVDKLRQANLRLQEQQEQLVRMEKMALVGRITSSIAHSIRNPLMVIGGFARSILKNTPDNDPKRTFIESIVTEARQLEEVLGEILTYSDALFPTCDFWDPNQLVESSLRDVQERAVAQDYTCRFHAGEQLPAVYIDFKQTTYCIRNILLSTIDGLHNGFIDISTRAERDHVDVRIVDRNRTLSEDELEALLTPFTETCEMGSGLNMALSRSMLDKQNIPLVVVAPPEGGVTYTIKLPTRKEEQPHEQIAGS</sequence>